<feature type="compositionally biased region" description="Polar residues" evidence="2">
    <location>
        <begin position="155"/>
        <end position="168"/>
    </location>
</feature>
<feature type="coiled-coil region" evidence="1">
    <location>
        <begin position="871"/>
        <end position="903"/>
    </location>
</feature>
<evidence type="ECO:0000313" key="4">
    <source>
        <dbReference type="Proteomes" id="UP001295684"/>
    </source>
</evidence>
<feature type="compositionally biased region" description="Polar residues" evidence="2">
    <location>
        <begin position="408"/>
        <end position="419"/>
    </location>
</feature>
<evidence type="ECO:0000313" key="3">
    <source>
        <dbReference type="EMBL" id="CAI2379024.1"/>
    </source>
</evidence>
<evidence type="ECO:0000256" key="2">
    <source>
        <dbReference type="SAM" id="MobiDB-lite"/>
    </source>
</evidence>
<evidence type="ECO:0000256" key="1">
    <source>
        <dbReference type="SAM" id="Coils"/>
    </source>
</evidence>
<feature type="region of interest" description="Disordered" evidence="2">
    <location>
        <begin position="62"/>
        <end position="82"/>
    </location>
</feature>
<keyword evidence="1" id="KW-0175">Coiled coil</keyword>
<proteinExistence type="predicted"/>
<feature type="compositionally biased region" description="Basic and acidic residues" evidence="2">
    <location>
        <begin position="171"/>
        <end position="182"/>
    </location>
</feature>
<feature type="region of interest" description="Disordered" evidence="2">
    <location>
        <begin position="274"/>
        <end position="312"/>
    </location>
</feature>
<feature type="coiled-coil region" evidence="1">
    <location>
        <begin position="928"/>
        <end position="973"/>
    </location>
</feature>
<feature type="compositionally biased region" description="Basic and acidic residues" evidence="2">
    <location>
        <begin position="445"/>
        <end position="454"/>
    </location>
</feature>
<name>A0AAD2D309_EUPCR</name>
<sequence>MSELDELSREFLLTSKNTENGLKDSQNAENEGNVSANTLMNKTNTLKYSSSTVNVTGNSHLKNENSCPNIHESSQDVSQDMSISRSMSNLFKVSKIKTNNDDNSKIILNDMTDDHIDFSDDSDDSIIVSGFKDKNSSFNRINIMTMDQSFKRSDTSSSLNQTAKSSGTKGLKQEERKKEAPKFETSCYPAEESEISVKNDISGYSSRTKSNVFSKDESSFLCISDDMITIEETYKEAEGKMTPKLATPAPLPQTYKINHMEMNVIEEQDDEEEKSCGSSIRVSNNLSGYHSNDPYSYNSNISKENKKQRESFETFGQKSLAGAIHALKSESRESRIDEEVEHSHGHDDRTGPTIAPTFDTVEENKSQNTEEAQKKHLETDDSTDISAQITKRTNKLIGSEQKEEGRHSSLSINGLNMDSISKFPGDGTLTKESQNSERSSFTKSNKVESLRKSKEGYRESRIVIQEYINEIQQENRIRTISSRKSDTSESISENCKGEMDMESQFQGSLRQELKQTVKDIMPESNNELAISSILEHSGNNNETDILEYCTPNYATNTSKLFSTKERDFLPPPLSSAKGSSEEKMYIDRRNMESFSLGPGRSPTSKLNSRQASQKLVEELRSLEEENDESSINCPQKELTEKDLMSDNDYESENFRSSEHEVVQDKQSIMENTDLVNLTGEHSHSGHMRKLYTQMQAEKEAVQARLDIEHERRINLEQEVQDLKTLIERKVEDEAEISCQLSSTKSKLVTLSTKFSQKESQLTTQIQSLQKDYTEQLDERDSRIEFLQQRVSKTIEDLQKEIDQREEIIQQRVSVVKKQREDDLRTFIESKEDIERKVQQERDQYIKKYKERVQMDLEFKAFQNYGIKEVELDEATLRFEREKEEYMKQKEEEMEQKLAFLQDKLTKQYEIKKLENVKSIHKEVQDNFNKQLKLEKQRLARDYKGQISEQKLKNKKLEEEVKKLKGKFVKKHKQNLNNTVGSSKYVK</sequence>
<keyword evidence="4" id="KW-1185">Reference proteome</keyword>
<dbReference type="EMBL" id="CAMPGE010020828">
    <property type="protein sequence ID" value="CAI2379024.1"/>
    <property type="molecule type" value="Genomic_DNA"/>
</dbReference>
<feature type="compositionally biased region" description="Polar residues" evidence="2">
    <location>
        <begin position="430"/>
        <end position="444"/>
    </location>
</feature>
<accession>A0AAD2D309</accession>
<comment type="caution">
    <text evidence="3">The sequence shown here is derived from an EMBL/GenBank/DDBJ whole genome shotgun (WGS) entry which is preliminary data.</text>
</comment>
<reference evidence="3" key="1">
    <citation type="submission" date="2023-07" db="EMBL/GenBank/DDBJ databases">
        <authorList>
            <consortium name="AG Swart"/>
            <person name="Singh M."/>
            <person name="Singh A."/>
            <person name="Seah K."/>
            <person name="Emmerich C."/>
        </authorList>
    </citation>
    <scope>NUCLEOTIDE SEQUENCE</scope>
    <source>
        <strain evidence="3">DP1</strain>
    </source>
</reference>
<gene>
    <name evidence="3" type="ORF">ECRASSUSDP1_LOCUS20429</name>
</gene>
<feature type="compositionally biased region" description="Polar residues" evidence="2">
    <location>
        <begin position="14"/>
        <end position="35"/>
    </location>
</feature>
<protein>
    <submittedName>
        <fullName evidence="3">Uncharacterized protein</fullName>
    </submittedName>
</protein>
<organism evidence="3 4">
    <name type="scientific">Euplotes crassus</name>
    <dbReference type="NCBI Taxonomy" id="5936"/>
    <lineage>
        <taxon>Eukaryota</taxon>
        <taxon>Sar</taxon>
        <taxon>Alveolata</taxon>
        <taxon>Ciliophora</taxon>
        <taxon>Intramacronucleata</taxon>
        <taxon>Spirotrichea</taxon>
        <taxon>Hypotrichia</taxon>
        <taxon>Euplotida</taxon>
        <taxon>Euplotidae</taxon>
        <taxon>Moneuplotes</taxon>
    </lineage>
</organism>
<feature type="compositionally biased region" description="Basic and acidic residues" evidence="2">
    <location>
        <begin position="303"/>
        <end position="312"/>
    </location>
</feature>
<feature type="region of interest" description="Disordered" evidence="2">
    <location>
        <begin position="328"/>
        <end position="454"/>
    </location>
</feature>
<feature type="region of interest" description="Disordered" evidence="2">
    <location>
        <begin position="149"/>
        <end position="186"/>
    </location>
</feature>
<feature type="region of interest" description="Disordered" evidence="2">
    <location>
        <begin position="1"/>
        <end position="35"/>
    </location>
</feature>
<feature type="compositionally biased region" description="Polar residues" evidence="2">
    <location>
        <begin position="601"/>
        <end position="613"/>
    </location>
</feature>
<feature type="coiled-coil region" evidence="1">
    <location>
        <begin position="698"/>
        <end position="735"/>
    </location>
</feature>
<dbReference type="Proteomes" id="UP001295684">
    <property type="component" value="Unassembled WGS sequence"/>
</dbReference>
<feature type="compositionally biased region" description="Basic and acidic residues" evidence="2">
    <location>
        <begin position="328"/>
        <end position="350"/>
    </location>
</feature>
<feature type="region of interest" description="Disordered" evidence="2">
    <location>
        <begin position="592"/>
        <end position="613"/>
    </location>
</feature>
<feature type="compositionally biased region" description="Polar residues" evidence="2">
    <location>
        <begin position="276"/>
        <end position="302"/>
    </location>
</feature>
<dbReference type="AlphaFoldDB" id="A0AAD2D309"/>
<feature type="coiled-coil region" evidence="1">
    <location>
        <begin position="769"/>
        <end position="843"/>
    </location>
</feature>